<protein>
    <submittedName>
        <fullName evidence="1">Uncharacterized protein</fullName>
    </submittedName>
</protein>
<dbReference type="AlphaFoldDB" id="A0A0F8ZD84"/>
<gene>
    <name evidence="1" type="ORF">LCGC14_2984090</name>
</gene>
<sequence>MKLIWAIIAAGFCLRLGLTLAHNGFLGVDGGAYFLNMLDVLGQEHTEQGFPRPLLAPGWTLFPFAELFGWDIGYKIWASVA</sequence>
<dbReference type="EMBL" id="LAZR01061019">
    <property type="protein sequence ID" value="KKK64449.1"/>
    <property type="molecule type" value="Genomic_DNA"/>
</dbReference>
<proteinExistence type="predicted"/>
<evidence type="ECO:0000313" key="1">
    <source>
        <dbReference type="EMBL" id="KKK64449.1"/>
    </source>
</evidence>
<organism evidence="1">
    <name type="scientific">marine sediment metagenome</name>
    <dbReference type="NCBI Taxonomy" id="412755"/>
    <lineage>
        <taxon>unclassified sequences</taxon>
        <taxon>metagenomes</taxon>
        <taxon>ecological metagenomes</taxon>
    </lineage>
</organism>
<feature type="non-terminal residue" evidence="1">
    <location>
        <position position="81"/>
    </location>
</feature>
<accession>A0A0F8ZD84</accession>
<reference evidence="1" key="1">
    <citation type="journal article" date="2015" name="Nature">
        <title>Complex archaea that bridge the gap between prokaryotes and eukaryotes.</title>
        <authorList>
            <person name="Spang A."/>
            <person name="Saw J.H."/>
            <person name="Jorgensen S.L."/>
            <person name="Zaremba-Niedzwiedzka K."/>
            <person name="Martijn J."/>
            <person name="Lind A.E."/>
            <person name="van Eijk R."/>
            <person name="Schleper C."/>
            <person name="Guy L."/>
            <person name="Ettema T.J."/>
        </authorList>
    </citation>
    <scope>NUCLEOTIDE SEQUENCE</scope>
</reference>
<name>A0A0F8ZD84_9ZZZZ</name>
<comment type="caution">
    <text evidence="1">The sequence shown here is derived from an EMBL/GenBank/DDBJ whole genome shotgun (WGS) entry which is preliminary data.</text>
</comment>